<dbReference type="EMBL" id="LWHQ01000016">
    <property type="protein sequence ID" value="OAS25451.1"/>
    <property type="molecule type" value="Genomic_DNA"/>
</dbReference>
<reference evidence="1 2" key="1">
    <citation type="submission" date="2016-04" db="EMBL/GenBank/DDBJ databases">
        <authorList>
            <person name="Evans L.H."/>
            <person name="Alamgir A."/>
            <person name="Owens N."/>
            <person name="Weber N.D."/>
            <person name="Virtaneva K."/>
            <person name="Barbian K."/>
            <person name="Babar A."/>
            <person name="Rosenke K."/>
        </authorList>
    </citation>
    <scope>NUCLEOTIDE SEQUENCE [LARGE SCALE GENOMIC DNA]</scope>
    <source>
        <strain evidence="1 2">PMB02</strain>
    </source>
</reference>
<dbReference type="RefSeq" id="WP_048433898.1">
    <property type="nucleotide sequence ID" value="NZ_LWHQ01000016.1"/>
</dbReference>
<sequence>MQAEIPMRRVTAIRCYPSGERDDPDQRVLNVLECGHVVSFEGANAVAALLAKRQLCLKCAEEAKEETKSADEGKAAASPPST</sequence>
<gene>
    <name evidence="1" type="ORF">A5481_08770</name>
</gene>
<name>A0A179SDA7_9HYPH</name>
<evidence type="ECO:0000313" key="2">
    <source>
        <dbReference type="Proteomes" id="UP000078316"/>
    </source>
</evidence>
<organism evidence="1 2">
    <name type="scientific">Methylobacterium platani</name>
    <dbReference type="NCBI Taxonomy" id="427683"/>
    <lineage>
        <taxon>Bacteria</taxon>
        <taxon>Pseudomonadati</taxon>
        <taxon>Pseudomonadota</taxon>
        <taxon>Alphaproteobacteria</taxon>
        <taxon>Hyphomicrobiales</taxon>
        <taxon>Methylobacteriaceae</taxon>
        <taxon>Methylobacterium</taxon>
    </lineage>
</organism>
<accession>A0A179SDA7</accession>
<evidence type="ECO:0000313" key="1">
    <source>
        <dbReference type="EMBL" id="OAS25451.1"/>
    </source>
</evidence>
<dbReference type="OrthoDB" id="8002296at2"/>
<dbReference type="AlphaFoldDB" id="A0A179SDA7"/>
<proteinExistence type="predicted"/>
<comment type="caution">
    <text evidence="1">The sequence shown here is derived from an EMBL/GenBank/DDBJ whole genome shotgun (WGS) entry which is preliminary data.</text>
</comment>
<dbReference type="Proteomes" id="UP000078316">
    <property type="component" value="Unassembled WGS sequence"/>
</dbReference>
<protein>
    <submittedName>
        <fullName evidence="1">Uncharacterized protein</fullName>
    </submittedName>
</protein>